<dbReference type="InterPro" id="IPR016454">
    <property type="entry name" value="Cysteine_dSase"/>
</dbReference>
<organism evidence="12 13">
    <name type="scientific">Enterococcus aquimarinus</name>
    <dbReference type="NCBI Taxonomy" id="328396"/>
    <lineage>
        <taxon>Bacteria</taxon>
        <taxon>Bacillati</taxon>
        <taxon>Bacillota</taxon>
        <taxon>Bacilli</taxon>
        <taxon>Lactobacillales</taxon>
        <taxon>Enterococcaceae</taxon>
        <taxon>Enterococcus</taxon>
    </lineage>
</organism>
<dbReference type="GO" id="GO:0031071">
    <property type="term" value="F:cysteine desulfurase activity"/>
    <property type="evidence" value="ECO:0007669"/>
    <property type="project" value="UniProtKB-EC"/>
</dbReference>
<evidence type="ECO:0000313" key="13">
    <source>
        <dbReference type="Proteomes" id="UP000182149"/>
    </source>
</evidence>
<dbReference type="PANTHER" id="PTHR11601">
    <property type="entry name" value="CYSTEINE DESULFURYLASE FAMILY MEMBER"/>
    <property type="match status" value="1"/>
</dbReference>
<comment type="similarity">
    <text evidence="2">Belongs to the class-V pyridoxal-phosphate-dependent aminotransferase family. NifS/IscS subfamily.</text>
</comment>
<dbReference type="GO" id="GO:0046872">
    <property type="term" value="F:metal ion binding"/>
    <property type="evidence" value="ECO:0007669"/>
    <property type="project" value="UniProtKB-KW"/>
</dbReference>
<dbReference type="InterPro" id="IPR020578">
    <property type="entry name" value="Aminotrans_V_PyrdxlP_BS"/>
</dbReference>
<keyword evidence="7" id="KW-0408">Iron</keyword>
<dbReference type="EC" id="2.8.1.7" evidence="3"/>
<dbReference type="OrthoDB" id="9808002at2"/>
<dbReference type="SUPFAM" id="SSF53383">
    <property type="entry name" value="PLP-dependent transferases"/>
    <property type="match status" value="1"/>
</dbReference>
<dbReference type="RefSeq" id="WP_071874452.1">
    <property type="nucleotide sequence ID" value="NZ_JBHSHF010000020.1"/>
</dbReference>
<dbReference type="NCBIfam" id="NF002806">
    <property type="entry name" value="PRK02948.1"/>
    <property type="match status" value="1"/>
</dbReference>
<evidence type="ECO:0000256" key="4">
    <source>
        <dbReference type="ARBA" id="ARBA00022679"/>
    </source>
</evidence>
<comment type="cofactor">
    <cofactor evidence="1 10">
        <name>pyridoxal 5'-phosphate</name>
        <dbReference type="ChEBI" id="CHEBI:597326"/>
    </cofactor>
</comment>
<proteinExistence type="inferred from homology"/>
<dbReference type="PANTHER" id="PTHR11601:SF34">
    <property type="entry name" value="CYSTEINE DESULFURASE"/>
    <property type="match status" value="1"/>
</dbReference>
<evidence type="ECO:0000256" key="6">
    <source>
        <dbReference type="ARBA" id="ARBA00022898"/>
    </source>
</evidence>
<evidence type="ECO:0000256" key="1">
    <source>
        <dbReference type="ARBA" id="ARBA00001933"/>
    </source>
</evidence>
<gene>
    <name evidence="12" type="ORF">RU93_GL001738</name>
</gene>
<keyword evidence="5" id="KW-0479">Metal-binding</keyword>
<evidence type="ECO:0000256" key="10">
    <source>
        <dbReference type="RuleBase" id="RU004504"/>
    </source>
</evidence>
<reference evidence="12 13" key="1">
    <citation type="submission" date="2014-12" db="EMBL/GenBank/DDBJ databases">
        <title>Draft genome sequences of 29 type strains of Enterococci.</title>
        <authorList>
            <person name="Zhong Z."/>
            <person name="Sun Z."/>
            <person name="Liu W."/>
            <person name="Zhang W."/>
            <person name="Zhang H."/>
        </authorList>
    </citation>
    <scope>NUCLEOTIDE SEQUENCE [LARGE SCALE GENOMIC DNA]</scope>
    <source>
        <strain evidence="12 13">DSM 17690</strain>
    </source>
</reference>
<dbReference type="InterPro" id="IPR015422">
    <property type="entry name" value="PyrdxlP-dep_Trfase_small"/>
</dbReference>
<dbReference type="InterPro" id="IPR015424">
    <property type="entry name" value="PyrdxlP-dep_Trfase"/>
</dbReference>
<accession>A0A1L8QUS5</accession>
<dbReference type="InterPro" id="IPR015421">
    <property type="entry name" value="PyrdxlP-dep_Trfase_major"/>
</dbReference>
<keyword evidence="13" id="KW-1185">Reference proteome</keyword>
<dbReference type="FunFam" id="3.40.640.10:FF:000084">
    <property type="entry name" value="IscS-like cysteine desulfurase"/>
    <property type="match status" value="1"/>
</dbReference>
<dbReference type="PIRSF" id="PIRSF005572">
    <property type="entry name" value="NifS"/>
    <property type="match status" value="1"/>
</dbReference>
<evidence type="ECO:0000256" key="7">
    <source>
        <dbReference type="ARBA" id="ARBA00023004"/>
    </source>
</evidence>
<evidence type="ECO:0000256" key="8">
    <source>
        <dbReference type="ARBA" id="ARBA00023014"/>
    </source>
</evidence>
<dbReference type="PROSITE" id="PS00595">
    <property type="entry name" value="AA_TRANSFER_CLASS_5"/>
    <property type="match status" value="1"/>
</dbReference>
<dbReference type="Pfam" id="PF00266">
    <property type="entry name" value="Aminotran_5"/>
    <property type="match status" value="1"/>
</dbReference>
<name>A0A1L8QUS5_9ENTE</name>
<dbReference type="STRING" id="328396.RU93_GL001738"/>
<comment type="catalytic activity">
    <reaction evidence="9">
        <text>(sulfur carrier)-H + L-cysteine = (sulfur carrier)-SH + L-alanine</text>
        <dbReference type="Rhea" id="RHEA:43892"/>
        <dbReference type="Rhea" id="RHEA-COMP:14737"/>
        <dbReference type="Rhea" id="RHEA-COMP:14739"/>
        <dbReference type="ChEBI" id="CHEBI:29917"/>
        <dbReference type="ChEBI" id="CHEBI:35235"/>
        <dbReference type="ChEBI" id="CHEBI:57972"/>
        <dbReference type="ChEBI" id="CHEBI:64428"/>
        <dbReference type="EC" id="2.8.1.7"/>
    </reaction>
</comment>
<feature type="domain" description="Aminotransferase class V" evidence="11">
    <location>
        <begin position="3"/>
        <end position="364"/>
    </location>
</feature>
<keyword evidence="8" id="KW-0411">Iron-sulfur</keyword>
<dbReference type="InterPro" id="IPR000192">
    <property type="entry name" value="Aminotrans_V_dom"/>
</dbReference>
<dbReference type="Proteomes" id="UP000182149">
    <property type="component" value="Unassembled WGS sequence"/>
</dbReference>
<evidence type="ECO:0000313" key="12">
    <source>
        <dbReference type="EMBL" id="OJG11251.1"/>
    </source>
</evidence>
<dbReference type="GO" id="GO:0051536">
    <property type="term" value="F:iron-sulfur cluster binding"/>
    <property type="evidence" value="ECO:0007669"/>
    <property type="project" value="UniProtKB-KW"/>
</dbReference>
<protein>
    <recommendedName>
        <fullName evidence="3">cysteine desulfurase</fullName>
        <ecNumber evidence="3">2.8.1.7</ecNumber>
    </recommendedName>
</protein>
<evidence type="ECO:0000256" key="3">
    <source>
        <dbReference type="ARBA" id="ARBA00012239"/>
    </source>
</evidence>
<dbReference type="Gene3D" id="1.10.260.50">
    <property type="match status" value="1"/>
</dbReference>
<evidence type="ECO:0000256" key="2">
    <source>
        <dbReference type="ARBA" id="ARBA00006490"/>
    </source>
</evidence>
<dbReference type="EMBL" id="JXKD01000004">
    <property type="protein sequence ID" value="OJG11251.1"/>
    <property type="molecule type" value="Genomic_DNA"/>
</dbReference>
<evidence type="ECO:0000256" key="5">
    <source>
        <dbReference type="ARBA" id="ARBA00022723"/>
    </source>
</evidence>
<sequence>MPYFDHAATTPIRPEVISEMTTILEQVYGNPSSIHRNGRTAHETLEKSRQTIARQLQVKANEIVFTSGGTEGDNMAIIGTAFARQHEGKHLITTNVEHPAVLNTMNYLESQGFEVTYLPVNKVGQITPQQLKKALRADTILVSVMYANNETGVIFPIEEIGEILADYPATFHTDAVQVYGKIPLNPKAANIDLLSISAHKINGPKGVGFLYQKEGVKLAKILHGGSQEEKRRAGTENLAGIVGMASAIDFLTEEQQQINWEVYQQFHTYLLERLNQEGIQFEVNGDVEHHLPHILNLRFFGVPSNLLLMHLDLQGIAISTGSACSAGDVEPSHVLEAMYGKDHQSLKESIRISFGYRNTQDEVVMLADTLIATVKRLKKDSSE</sequence>
<keyword evidence="6" id="KW-0663">Pyridoxal phosphate</keyword>
<dbReference type="AlphaFoldDB" id="A0A1L8QUS5"/>
<comment type="caution">
    <text evidence="12">The sequence shown here is derived from an EMBL/GenBank/DDBJ whole genome shotgun (WGS) entry which is preliminary data.</text>
</comment>
<dbReference type="Gene3D" id="3.40.640.10">
    <property type="entry name" value="Type I PLP-dependent aspartate aminotransferase-like (Major domain)"/>
    <property type="match status" value="1"/>
</dbReference>
<evidence type="ECO:0000256" key="9">
    <source>
        <dbReference type="ARBA" id="ARBA00050776"/>
    </source>
</evidence>
<dbReference type="Gene3D" id="3.90.1150.10">
    <property type="entry name" value="Aspartate Aminotransferase, domain 1"/>
    <property type="match status" value="1"/>
</dbReference>
<keyword evidence="4" id="KW-0808">Transferase</keyword>
<evidence type="ECO:0000259" key="11">
    <source>
        <dbReference type="Pfam" id="PF00266"/>
    </source>
</evidence>